<keyword evidence="6" id="KW-0346">Stress response</keyword>
<evidence type="ECO:0000256" key="6">
    <source>
        <dbReference type="ARBA" id="ARBA00023016"/>
    </source>
</evidence>
<accession>A0A9N9FL10</accession>
<proteinExistence type="inferred from homology"/>
<gene>
    <name evidence="9" type="ORF">AMORRO_LOCUS5284</name>
</gene>
<sequence length="311" mass="35041">MTDSILKENQISQEEEILALSSIFGQESVIPVNQASPYLSYNFRLSLESDLSYEFNKSSTVNSIILNFHFPEDYPSASPPIYEIVSLYCGTLRIDNKIRNEIDEKFKELFIPGKVVIFEWIEWLRELLSQKLAEEQCNKTDTHTNANADSYKPKEGSNVEAKEDFDIEANKIIKSDCPPITSGEPLEHKKSVFVAHLAPVHNAQEVKMVRETLMLNKKIAKATHNIMAYRIIQDNGVILQDNDDDGETAAGGRLLHLLQILDAKNVLVVVSRWFGGILLGPDRFKDINNVARDLLENCGYIEGGKGGKVKK</sequence>
<dbReference type="PANTHER" id="PTHR16301">
    <property type="entry name" value="IMPACT-RELATED"/>
    <property type="match status" value="1"/>
</dbReference>
<evidence type="ECO:0000313" key="10">
    <source>
        <dbReference type="Proteomes" id="UP000789342"/>
    </source>
</evidence>
<keyword evidence="5" id="KW-0810">Translation regulation</keyword>
<evidence type="ECO:0000256" key="7">
    <source>
        <dbReference type="SAM" id="MobiDB-lite"/>
    </source>
</evidence>
<evidence type="ECO:0000256" key="5">
    <source>
        <dbReference type="ARBA" id="ARBA00022845"/>
    </source>
</evidence>
<comment type="similarity">
    <text evidence="2">Belongs to the IMPACT family.</text>
</comment>
<dbReference type="Proteomes" id="UP000789342">
    <property type="component" value="Unassembled WGS sequence"/>
</dbReference>
<feature type="domain" description="RWD" evidence="8">
    <location>
        <begin position="15"/>
        <end position="131"/>
    </location>
</feature>
<dbReference type="Gene3D" id="3.30.230.30">
    <property type="entry name" value="Impact, N-terminal domain"/>
    <property type="match status" value="1"/>
</dbReference>
<keyword evidence="3" id="KW-0963">Cytoplasm</keyword>
<dbReference type="InterPro" id="IPR036956">
    <property type="entry name" value="Impact_N_sf"/>
</dbReference>
<dbReference type="Pfam" id="PF05773">
    <property type="entry name" value="RWD"/>
    <property type="match status" value="1"/>
</dbReference>
<evidence type="ECO:0000259" key="8">
    <source>
        <dbReference type="PROSITE" id="PS50908"/>
    </source>
</evidence>
<dbReference type="AlphaFoldDB" id="A0A9N9FL10"/>
<evidence type="ECO:0000256" key="2">
    <source>
        <dbReference type="ARBA" id="ARBA00007665"/>
    </source>
</evidence>
<reference evidence="9" key="1">
    <citation type="submission" date="2021-06" db="EMBL/GenBank/DDBJ databases">
        <authorList>
            <person name="Kallberg Y."/>
            <person name="Tangrot J."/>
            <person name="Rosling A."/>
        </authorList>
    </citation>
    <scope>NUCLEOTIDE SEQUENCE</scope>
    <source>
        <strain evidence="9">CL551</strain>
    </source>
</reference>
<dbReference type="CDD" id="cd23821">
    <property type="entry name" value="RWD_IMPACT"/>
    <property type="match status" value="1"/>
</dbReference>
<dbReference type="InterPro" id="IPR023582">
    <property type="entry name" value="Impact"/>
</dbReference>
<dbReference type="GO" id="GO:0005737">
    <property type="term" value="C:cytoplasm"/>
    <property type="evidence" value="ECO:0007669"/>
    <property type="project" value="UniProtKB-SubCell"/>
</dbReference>
<dbReference type="PANTHER" id="PTHR16301:SF25">
    <property type="entry name" value="PROTEIN IMPACT"/>
    <property type="match status" value="1"/>
</dbReference>
<evidence type="ECO:0000256" key="1">
    <source>
        <dbReference type="ARBA" id="ARBA00004496"/>
    </source>
</evidence>
<dbReference type="Pfam" id="PF01205">
    <property type="entry name" value="Impact_N"/>
    <property type="match status" value="1"/>
</dbReference>
<feature type="region of interest" description="Disordered" evidence="7">
    <location>
        <begin position="140"/>
        <end position="159"/>
    </location>
</feature>
<dbReference type="EMBL" id="CAJVPV010003151">
    <property type="protein sequence ID" value="CAG8544480.1"/>
    <property type="molecule type" value="Genomic_DNA"/>
</dbReference>
<dbReference type="PROSITE" id="PS50908">
    <property type="entry name" value="RWD"/>
    <property type="match status" value="1"/>
</dbReference>
<keyword evidence="4" id="KW-0678">Repressor</keyword>
<dbReference type="SUPFAM" id="SSF54211">
    <property type="entry name" value="Ribosomal protein S5 domain 2-like"/>
    <property type="match status" value="1"/>
</dbReference>
<evidence type="ECO:0000256" key="4">
    <source>
        <dbReference type="ARBA" id="ARBA00022491"/>
    </source>
</evidence>
<dbReference type="InterPro" id="IPR006575">
    <property type="entry name" value="RWD_dom"/>
</dbReference>
<comment type="subcellular location">
    <subcellularLocation>
        <location evidence="1">Cytoplasm</location>
    </subcellularLocation>
</comment>
<dbReference type="SUPFAM" id="SSF54495">
    <property type="entry name" value="UBC-like"/>
    <property type="match status" value="1"/>
</dbReference>
<name>A0A9N9FL10_9GLOM</name>
<keyword evidence="10" id="KW-1185">Reference proteome</keyword>
<protein>
    <submittedName>
        <fullName evidence="9">2445_t:CDS:1</fullName>
    </submittedName>
</protein>
<dbReference type="GO" id="GO:0006446">
    <property type="term" value="P:regulation of translational initiation"/>
    <property type="evidence" value="ECO:0007669"/>
    <property type="project" value="TreeGrafter"/>
</dbReference>
<evidence type="ECO:0000256" key="3">
    <source>
        <dbReference type="ARBA" id="ARBA00022490"/>
    </source>
</evidence>
<dbReference type="SMART" id="SM00591">
    <property type="entry name" value="RWD"/>
    <property type="match status" value="1"/>
</dbReference>
<dbReference type="InterPro" id="IPR001498">
    <property type="entry name" value="Impact_N"/>
</dbReference>
<dbReference type="GO" id="GO:0140469">
    <property type="term" value="P:GCN2-mediated signaling"/>
    <property type="evidence" value="ECO:0007669"/>
    <property type="project" value="TreeGrafter"/>
</dbReference>
<comment type="caution">
    <text evidence="9">The sequence shown here is derived from an EMBL/GenBank/DDBJ whole genome shotgun (WGS) entry which is preliminary data.</text>
</comment>
<dbReference type="Gene3D" id="3.10.110.10">
    <property type="entry name" value="Ubiquitin Conjugating Enzyme"/>
    <property type="match status" value="1"/>
</dbReference>
<dbReference type="OrthoDB" id="69641at2759"/>
<evidence type="ECO:0000313" key="9">
    <source>
        <dbReference type="EMBL" id="CAG8544480.1"/>
    </source>
</evidence>
<dbReference type="InterPro" id="IPR016135">
    <property type="entry name" value="UBQ-conjugating_enzyme/RWD"/>
</dbReference>
<organism evidence="9 10">
    <name type="scientific">Acaulospora morrowiae</name>
    <dbReference type="NCBI Taxonomy" id="94023"/>
    <lineage>
        <taxon>Eukaryota</taxon>
        <taxon>Fungi</taxon>
        <taxon>Fungi incertae sedis</taxon>
        <taxon>Mucoromycota</taxon>
        <taxon>Glomeromycotina</taxon>
        <taxon>Glomeromycetes</taxon>
        <taxon>Diversisporales</taxon>
        <taxon>Acaulosporaceae</taxon>
        <taxon>Acaulospora</taxon>
    </lineage>
</organism>
<dbReference type="InterPro" id="IPR020568">
    <property type="entry name" value="Ribosomal_Su5_D2-typ_SF"/>
</dbReference>